<accession>A0A926QGK2</accession>
<dbReference type="AlphaFoldDB" id="A0A926QGK2"/>
<feature type="domain" description="Endoglucanase B carbohydrate binding" evidence="1">
    <location>
        <begin position="6"/>
        <end position="59"/>
    </location>
</feature>
<keyword evidence="3" id="KW-1185">Reference proteome</keyword>
<gene>
    <name evidence="2" type="ORF">ICC18_00090</name>
</gene>
<dbReference type="Pfam" id="PF18448">
    <property type="entry name" value="CBM46"/>
    <property type="match status" value="1"/>
</dbReference>
<comment type="caution">
    <text evidence="2">The sequence shown here is derived from an EMBL/GenBank/DDBJ whole genome shotgun (WGS) entry which is preliminary data.</text>
</comment>
<evidence type="ECO:0000313" key="2">
    <source>
        <dbReference type="EMBL" id="MBD0378521.1"/>
    </source>
</evidence>
<organism evidence="2 3">
    <name type="scientific">Paenibacillus sedimenti</name>
    <dbReference type="NCBI Taxonomy" id="2770274"/>
    <lineage>
        <taxon>Bacteria</taxon>
        <taxon>Bacillati</taxon>
        <taxon>Bacillota</taxon>
        <taxon>Bacilli</taxon>
        <taxon>Bacillales</taxon>
        <taxon>Paenibacillaceae</taxon>
        <taxon>Paenibacillus</taxon>
    </lineage>
</organism>
<evidence type="ECO:0000259" key="1">
    <source>
        <dbReference type="Pfam" id="PF18448"/>
    </source>
</evidence>
<protein>
    <recommendedName>
        <fullName evidence="1">Endoglucanase B carbohydrate binding domain-containing protein</fullName>
    </recommendedName>
</protein>
<dbReference type="RefSeq" id="WP_188173163.1">
    <property type="nucleotide sequence ID" value="NZ_JACVVD010000001.1"/>
</dbReference>
<evidence type="ECO:0000313" key="3">
    <source>
        <dbReference type="Proteomes" id="UP000650466"/>
    </source>
</evidence>
<reference evidence="2" key="1">
    <citation type="submission" date="2020-09" db="EMBL/GenBank/DDBJ databases">
        <title>Draft Genome Sequence of Paenibacillus sp. WST5.</title>
        <authorList>
            <person name="Bao Z."/>
        </authorList>
    </citation>
    <scope>NUCLEOTIDE SEQUENCE</scope>
    <source>
        <strain evidence="2">WST5</strain>
    </source>
</reference>
<sequence length="61" mass="6779">MTRGCNYCFSPDYTNNQITLTSNFFNETTDGTVILAFHFWSGQIVKYTIVKSGTSVTGTAQ</sequence>
<proteinExistence type="predicted"/>
<dbReference type="Proteomes" id="UP000650466">
    <property type="component" value="Unassembled WGS sequence"/>
</dbReference>
<name>A0A926QGK2_9BACL</name>
<dbReference type="EMBL" id="JACVVD010000001">
    <property type="protein sequence ID" value="MBD0378521.1"/>
    <property type="molecule type" value="Genomic_DNA"/>
</dbReference>
<dbReference type="InterPro" id="IPR040946">
    <property type="entry name" value="CBM46"/>
</dbReference>